<gene>
    <name evidence="1" type="ORF">KUCAC02_002854</name>
</gene>
<evidence type="ECO:0000313" key="1">
    <source>
        <dbReference type="EMBL" id="KAI4813620.1"/>
    </source>
</evidence>
<dbReference type="Proteomes" id="UP001057452">
    <property type="component" value="Chromosome 14"/>
</dbReference>
<keyword evidence="2" id="KW-1185">Reference proteome</keyword>
<dbReference type="EMBL" id="CM043798">
    <property type="protein sequence ID" value="KAI4813620.1"/>
    <property type="molecule type" value="Genomic_DNA"/>
</dbReference>
<protein>
    <submittedName>
        <fullName evidence="1">Uncharacterized protein</fullName>
    </submittedName>
</protein>
<comment type="caution">
    <text evidence="1">The sequence shown here is derived from an EMBL/GenBank/DDBJ whole genome shotgun (WGS) entry which is preliminary data.</text>
</comment>
<proteinExistence type="predicted"/>
<sequence>SFPNNKWRFLEVNGTKKGKVWQKIIGQREEGSVDRNIAFMTDLYHLGVDVASFMAPGRQRKESEVVEVQFQAVGERGHL</sequence>
<reference evidence="1" key="1">
    <citation type="submission" date="2022-05" db="EMBL/GenBank/DDBJ databases">
        <title>Chromosome-level genome of Chaenocephalus aceratus.</title>
        <authorList>
            <person name="Park H."/>
        </authorList>
    </citation>
    <scope>NUCLEOTIDE SEQUENCE</scope>
    <source>
        <strain evidence="1">KU_202001</strain>
    </source>
</reference>
<name>A0ACB9WIW5_CHAAC</name>
<organism evidence="1 2">
    <name type="scientific">Chaenocephalus aceratus</name>
    <name type="common">Blackfin icefish</name>
    <name type="synonym">Chaenichthys aceratus</name>
    <dbReference type="NCBI Taxonomy" id="36190"/>
    <lineage>
        <taxon>Eukaryota</taxon>
        <taxon>Metazoa</taxon>
        <taxon>Chordata</taxon>
        <taxon>Craniata</taxon>
        <taxon>Vertebrata</taxon>
        <taxon>Euteleostomi</taxon>
        <taxon>Actinopterygii</taxon>
        <taxon>Neopterygii</taxon>
        <taxon>Teleostei</taxon>
        <taxon>Neoteleostei</taxon>
        <taxon>Acanthomorphata</taxon>
        <taxon>Eupercaria</taxon>
        <taxon>Perciformes</taxon>
        <taxon>Notothenioidei</taxon>
        <taxon>Channichthyidae</taxon>
        <taxon>Chaenocephalus</taxon>
    </lineage>
</organism>
<accession>A0ACB9WIW5</accession>
<feature type="non-terminal residue" evidence="1">
    <location>
        <position position="79"/>
    </location>
</feature>
<feature type="non-terminal residue" evidence="1">
    <location>
        <position position="1"/>
    </location>
</feature>
<evidence type="ECO:0000313" key="2">
    <source>
        <dbReference type="Proteomes" id="UP001057452"/>
    </source>
</evidence>